<evidence type="ECO:0000256" key="1">
    <source>
        <dbReference type="SAM" id="MobiDB-lite"/>
    </source>
</evidence>
<name>A0A183D7A3_9BILA</name>
<sequence>MIVTFLPIVLLGDNFVGPNGGAIFVQDIVVDGELVSDCTVTATFDTMHLSKTILDRSFSRTSTFQDPIEKLADNHDLDPMQSNPSRRPSSAPNFSELSSPDSAFAACLKLSCNPAGINTICRKHECSWRDDTVRWMVSSGAAGSSNPLTGIMTTPAGIQTFLVASYNDDNRNATYQMISPLISIPASAQPIFFFWLRLVCTAAQCQLETNQSTLTICWELILEMLILKFVNPTKNPELNLHFG</sequence>
<evidence type="ECO:0000313" key="4">
    <source>
        <dbReference type="WBParaSite" id="GPUH_0000460101-mRNA-1"/>
    </source>
</evidence>
<evidence type="ECO:0000313" key="3">
    <source>
        <dbReference type="Proteomes" id="UP000271098"/>
    </source>
</evidence>
<accession>A0A183D7A3</accession>
<dbReference type="OrthoDB" id="5850953at2759"/>
<reference evidence="2 3" key="2">
    <citation type="submission" date="2018-11" db="EMBL/GenBank/DDBJ databases">
        <authorList>
            <consortium name="Pathogen Informatics"/>
        </authorList>
    </citation>
    <scope>NUCLEOTIDE SEQUENCE [LARGE SCALE GENOMIC DNA]</scope>
</reference>
<gene>
    <name evidence="2" type="ORF">GPUH_LOCUS4593</name>
</gene>
<organism evidence="4">
    <name type="scientific">Gongylonema pulchrum</name>
    <dbReference type="NCBI Taxonomy" id="637853"/>
    <lineage>
        <taxon>Eukaryota</taxon>
        <taxon>Metazoa</taxon>
        <taxon>Ecdysozoa</taxon>
        <taxon>Nematoda</taxon>
        <taxon>Chromadorea</taxon>
        <taxon>Rhabditida</taxon>
        <taxon>Spirurina</taxon>
        <taxon>Spiruromorpha</taxon>
        <taxon>Spiruroidea</taxon>
        <taxon>Gongylonematidae</taxon>
        <taxon>Gongylonema</taxon>
    </lineage>
</organism>
<feature type="region of interest" description="Disordered" evidence="1">
    <location>
        <begin position="72"/>
        <end position="97"/>
    </location>
</feature>
<keyword evidence="3" id="KW-1185">Reference proteome</keyword>
<dbReference type="EMBL" id="UYRT01008857">
    <property type="protein sequence ID" value="VDK46073.1"/>
    <property type="molecule type" value="Genomic_DNA"/>
</dbReference>
<feature type="compositionally biased region" description="Low complexity" evidence="1">
    <location>
        <begin position="82"/>
        <end position="95"/>
    </location>
</feature>
<dbReference type="WBParaSite" id="GPUH_0000460101-mRNA-1">
    <property type="protein sequence ID" value="GPUH_0000460101-mRNA-1"/>
    <property type="gene ID" value="GPUH_0000460101"/>
</dbReference>
<reference evidence="4" key="1">
    <citation type="submission" date="2016-06" db="UniProtKB">
        <authorList>
            <consortium name="WormBaseParasite"/>
        </authorList>
    </citation>
    <scope>IDENTIFICATION</scope>
</reference>
<dbReference type="AlphaFoldDB" id="A0A183D7A3"/>
<evidence type="ECO:0000313" key="2">
    <source>
        <dbReference type="EMBL" id="VDK46073.1"/>
    </source>
</evidence>
<protein>
    <submittedName>
        <fullName evidence="4">MAM domain-containing protein</fullName>
    </submittedName>
</protein>
<dbReference type="Proteomes" id="UP000271098">
    <property type="component" value="Unassembled WGS sequence"/>
</dbReference>
<proteinExistence type="predicted"/>